<evidence type="ECO:0000313" key="2">
    <source>
        <dbReference type="EMBL" id="KAK2568163.1"/>
    </source>
</evidence>
<reference evidence="2" key="2">
    <citation type="journal article" date="2023" name="Science">
        <title>Genomic signatures of disease resistance in endangered staghorn corals.</title>
        <authorList>
            <person name="Vollmer S.V."/>
            <person name="Selwyn J.D."/>
            <person name="Despard B.A."/>
            <person name="Roesel C.L."/>
        </authorList>
    </citation>
    <scope>NUCLEOTIDE SEQUENCE</scope>
    <source>
        <strain evidence="2">K2</strain>
    </source>
</reference>
<evidence type="ECO:0000313" key="3">
    <source>
        <dbReference type="Proteomes" id="UP001249851"/>
    </source>
</evidence>
<dbReference type="EMBL" id="JARQWQ010000012">
    <property type="protein sequence ID" value="KAK2568163.1"/>
    <property type="molecule type" value="Genomic_DNA"/>
</dbReference>
<dbReference type="Proteomes" id="UP001249851">
    <property type="component" value="Unassembled WGS sequence"/>
</dbReference>
<dbReference type="AlphaFoldDB" id="A0AAD9QVK4"/>
<keyword evidence="3" id="KW-1185">Reference proteome</keyword>
<proteinExistence type="predicted"/>
<organism evidence="2 3">
    <name type="scientific">Acropora cervicornis</name>
    <name type="common">Staghorn coral</name>
    <dbReference type="NCBI Taxonomy" id="6130"/>
    <lineage>
        <taxon>Eukaryota</taxon>
        <taxon>Metazoa</taxon>
        <taxon>Cnidaria</taxon>
        <taxon>Anthozoa</taxon>
        <taxon>Hexacorallia</taxon>
        <taxon>Scleractinia</taxon>
        <taxon>Astrocoeniina</taxon>
        <taxon>Acroporidae</taxon>
        <taxon>Acropora</taxon>
    </lineage>
</organism>
<reference evidence="2" key="1">
    <citation type="journal article" date="2023" name="G3 (Bethesda)">
        <title>Whole genome assembly and annotation of the endangered Caribbean coral Acropora cervicornis.</title>
        <authorList>
            <person name="Selwyn J.D."/>
            <person name="Vollmer S.V."/>
        </authorList>
    </citation>
    <scope>NUCLEOTIDE SEQUENCE</scope>
    <source>
        <strain evidence="2">K2</strain>
    </source>
</reference>
<feature type="region of interest" description="Disordered" evidence="1">
    <location>
        <begin position="1"/>
        <end position="20"/>
    </location>
</feature>
<feature type="compositionally biased region" description="Basic and acidic residues" evidence="1">
    <location>
        <begin position="1"/>
        <end position="10"/>
    </location>
</feature>
<protein>
    <submittedName>
        <fullName evidence="2">Uncharacterized protein</fullName>
    </submittedName>
</protein>
<accession>A0AAD9QVK4</accession>
<evidence type="ECO:0000256" key="1">
    <source>
        <dbReference type="SAM" id="MobiDB-lite"/>
    </source>
</evidence>
<name>A0AAD9QVK4_ACRCE</name>
<sequence length="86" mass="9555">MDNEGSKEAFKAFSGAQPHNAKHLDKASVFYLKQGDRQCTCVYETQLCAKRNISLRTLTCSAMIATERENEPRGLGDFPSILRAST</sequence>
<comment type="caution">
    <text evidence="2">The sequence shown here is derived from an EMBL/GenBank/DDBJ whole genome shotgun (WGS) entry which is preliminary data.</text>
</comment>
<gene>
    <name evidence="2" type="ORF">P5673_007151</name>
</gene>